<dbReference type="InParanoid" id="A0A5F9CY25"/>
<reference evidence="1 2" key="1">
    <citation type="journal article" date="2011" name="Nature">
        <title>A high-resolution map of human evolutionary constraint using 29 mammals.</title>
        <authorList>
            <person name="Lindblad-Toh K."/>
            <person name="Garber M."/>
            <person name="Zuk O."/>
            <person name="Lin M.F."/>
            <person name="Parker B.J."/>
            <person name="Washietl S."/>
            <person name="Kheradpour P."/>
            <person name="Ernst J."/>
            <person name="Jordan G."/>
            <person name="Mauceli E."/>
            <person name="Ward L.D."/>
            <person name="Lowe C.B."/>
            <person name="Holloway A.K."/>
            <person name="Clamp M."/>
            <person name="Gnerre S."/>
            <person name="Alfoldi J."/>
            <person name="Beal K."/>
            <person name="Chang J."/>
            <person name="Clawson H."/>
            <person name="Cuff J."/>
            <person name="Di Palma F."/>
            <person name="Fitzgerald S."/>
            <person name="Flicek P."/>
            <person name="Guttman M."/>
            <person name="Hubisz M.J."/>
            <person name="Jaffe D.B."/>
            <person name="Jungreis I."/>
            <person name="Kent W.J."/>
            <person name="Kostka D."/>
            <person name="Lara M."/>
            <person name="Martins A.L."/>
            <person name="Massingham T."/>
            <person name="Moltke I."/>
            <person name="Raney B.J."/>
            <person name="Rasmussen M.D."/>
            <person name="Robinson J."/>
            <person name="Stark A."/>
            <person name="Vilella A.J."/>
            <person name="Wen J."/>
            <person name="Xie X."/>
            <person name="Zody M.C."/>
            <person name="Baldwin J."/>
            <person name="Bloom T."/>
            <person name="Chin C.W."/>
            <person name="Heiman D."/>
            <person name="Nicol R."/>
            <person name="Nusbaum C."/>
            <person name="Young S."/>
            <person name="Wilkinson J."/>
            <person name="Worley K.C."/>
            <person name="Kovar C.L."/>
            <person name="Muzny D.M."/>
            <person name="Gibbs R.A."/>
            <person name="Cree A."/>
            <person name="Dihn H.H."/>
            <person name="Fowler G."/>
            <person name="Jhangiani S."/>
            <person name="Joshi V."/>
            <person name="Lee S."/>
            <person name="Lewis L.R."/>
            <person name="Nazareth L.V."/>
            <person name="Okwuonu G."/>
            <person name="Santibanez J."/>
            <person name="Warren W.C."/>
            <person name="Mardis E.R."/>
            <person name="Weinstock G.M."/>
            <person name="Wilson R.K."/>
            <person name="Delehaunty K."/>
            <person name="Dooling D."/>
            <person name="Fronik C."/>
            <person name="Fulton L."/>
            <person name="Fulton B."/>
            <person name="Graves T."/>
            <person name="Minx P."/>
            <person name="Sodergren E."/>
            <person name="Birney E."/>
            <person name="Margulies E.H."/>
            <person name="Herrero J."/>
            <person name="Green E.D."/>
            <person name="Haussler D."/>
            <person name="Siepel A."/>
            <person name="Goldman N."/>
            <person name="Pollard K.S."/>
            <person name="Pedersen J.S."/>
            <person name="Lander E.S."/>
            <person name="Kellis M."/>
        </authorList>
    </citation>
    <scope>NUCLEOTIDE SEQUENCE [LARGE SCALE GENOMIC DNA]</scope>
    <source>
        <strain evidence="1 2">Thorbecke inbred</strain>
    </source>
</reference>
<dbReference type="EMBL" id="AAGW02018070">
    <property type="status" value="NOT_ANNOTATED_CDS"/>
    <property type="molecule type" value="Genomic_DNA"/>
</dbReference>
<keyword evidence="2" id="KW-1185">Reference proteome</keyword>
<dbReference type="EMBL" id="AAGW02018067">
    <property type="status" value="NOT_ANNOTATED_CDS"/>
    <property type="molecule type" value="Genomic_DNA"/>
</dbReference>
<evidence type="ECO:0000313" key="2">
    <source>
        <dbReference type="Proteomes" id="UP000001811"/>
    </source>
</evidence>
<reference evidence="1" key="2">
    <citation type="submission" date="2025-08" db="UniProtKB">
        <authorList>
            <consortium name="Ensembl"/>
        </authorList>
    </citation>
    <scope>IDENTIFICATION</scope>
    <source>
        <strain evidence="1">Thorbecke</strain>
    </source>
</reference>
<sequence length="259" mass="29463">MLHSPHKQPQNHKCGANFLQQDSKKSLVFKWLISAGHYQPPRPTESFKAASSIYQRGYKFYLKKKRGTMASNSLFSTVTPCQQNFFWGVPWSWTLWQEDKPREGGKSPITEFLFPFDRRHNPFPVTPLHPRSPYTLKNKASQRSLFRKWHSVPPIKLAPKREQASHARERCITRAGVWLCECAARECQVGEETMQPSPSLFSQWRESPSSLACAWGDLRTHEARPCPGLELSPVTEKIIKKSQAQETAQPGRSAAGSSG</sequence>
<dbReference type="Bgee" id="ENSOCUG00000031467">
    <property type="expression patterns" value="Expressed in testis and 11 other cell types or tissues"/>
</dbReference>
<dbReference type="EMBL" id="AAGW02018068">
    <property type="status" value="NOT_ANNOTATED_CDS"/>
    <property type="molecule type" value="Genomic_DNA"/>
</dbReference>
<dbReference type="EMBL" id="AAGW02018065">
    <property type="status" value="NOT_ANNOTATED_CDS"/>
    <property type="molecule type" value="Genomic_DNA"/>
</dbReference>
<dbReference type="EMBL" id="AAGW02018069">
    <property type="status" value="NOT_ANNOTATED_CDS"/>
    <property type="molecule type" value="Genomic_DNA"/>
</dbReference>
<dbReference type="EMBL" id="AAGW02018066">
    <property type="status" value="NOT_ANNOTATED_CDS"/>
    <property type="molecule type" value="Genomic_DNA"/>
</dbReference>
<evidence type="ECO:0000313" key="1">
    <source>
        <dbReference type="Ensembl" id="ENSOCUP00000038715.1"/>
    </source>
</evidence>
<dbReference type="GeneTree" id="ENSGT00600000085213"/>
<name>A0A5F9CY25_RABIT</name>
<organism evidence="1 2">
    <name type="scientific">Oryctolagus cuniculus</name>
    <name type="common">Rabbit</name>
    <dbReference type="NCBI Taxonomy" id="9986"/>
    <lineage>
        <taxon>Eukaryota</taxon>
        <taxon>Metazoa</taxon>
        <taxon>Chordata</taxon>
        <taxon>Craniata</taxon>
        <taxon>Vertebrata</taxon>
        <taxon>Euteleostomi</taxon>
        <taxon>Mammalia</taxon>
        <taxon>Eutheria</taxon>
        <taxon>Euarchontoglires</taxon>
        <taxon>Glires</taxon>
        <taxon>Lagomorpha</taxon>
        <taxon>Leporidae</taxon>
        <taxon>Oryctolagus</taxon>
    </lineage>
</organism>
<dbReference type="Proteomes" id="UP000001811">
    <property type="component" value="Chromosome 12"/>
</dbReference>
<proteinExistence type="predicted"/>
<dbReference type="Ensembl" id="ENSOCUT00000052829.1">
    <property type="protein sequence ID" value="ENSOCUP00000038715.1"/>
    <property type="gene ID" value="ENSOCUG00000031467.1"/>
</dbReference>
<dbReference type="AlphaFoldDB" id="A0A5F9CY25"/>
<reference evidence="1" key="3">
    <citation type="submission" date="2025-09" db="UniProtKB">
        <authorList>
            <consortium name="Ensembl"/>
        </authorList>
    </citation>
    <scope>IDENTIFICATION</scope>
    <source>
        <strain evidence="1">Thorbecke</strain>
    </source>
</reference>
<protein>
    <submittedName>
        <fullName evidence="1">Uncharacterized protein</fullName>
    </submittedName>
</protein>
<accession>A0A5F9CY25</accession>
<dbReference type="EMBL" id="AAGW02018064">
    <property type="status" value="NOT_ANNOTATED_CDS"/>
    <property type="molecule type" value="Genomic_DNA"/>
</dbReference>
<dbReference type="STRING" id="9986.ENSOCUP00000038715"/>